<name>A0ABD0VNH4_DENTH</name>
<keyword evidence="1" id="KW-0479">Metal-binding</keyword>
<dbReference type="Proteomes" id="UP001552299">
    <property type="component" value="Unassembled WGS sequence"/>
</dbReference>
<dbReference type="InterPro" id="IPR007527">
    <property type="entry name" value="Znf_SWIM"/>
</dbReference>
<dbReference type="Pfam" id="PF04434">
    <property type="entry name" value="SWIM"/>
    <property type="match status" value="1"/>
</dbReference>
<feature type="region of interest" description="Disordered" evidence="5">
    <location>
        <begin position="713"/>
        <end position="765"/>
    </location>
</feature>
<gene>
    <name evidence="7" type="ORF">M5K25_005012</name>
</gene>
<dbReference type="Pfam" id="PF10551">
    <property type="entry name" value="MULE"/>
    <property type="match status" value="1"/>
</dbReference>
<evidence type="ECO:0000256" key="4">
    <source>
        <dbReference type="PROSITE-ProRule" id="PRU00325"/>
    </source>
</evidence>
<feature type="region of interest" description="Disordered" evidence="5">
    <location>
        <begin position="193"/>
        <end position="225"/>
    </location>
</feature>
<keyword evidence="8" id="KW-1185">Reference proteome</keyword>
<organism evidence="7 8">
    <name type="scientific">Dendrobium thyrsiflorum</name>
    <name type="common">Pinecone-like raceme dendrobium</name>
    <name type="synonym">Orchid</name>
    <dbReference type="NCBI Taxonomy" id="117978"/>
    <lineage>
        <taxon>Eukaryota</taxon>
        <taxon>Viridiplantae</taxon>
        <taxon>Streptophyta</taxon>
        <taxon>Embryophyta</taxon>
        <taxon>Tracheophyta</taxon>
        <taxon>Spermatophyta</taxon>
        <taxon>Magnoliopsida</taxon>
        <taxon>Liliopsida</taxon>
        <taxon>Asparagales</taxon>
        <taxon>Orchidaceae</taxon>
        <taxon>Epidendroideae</taxon>
        <taxon>Malaxideae</taxon>
        <taxon>Dendrobiinae</taxon>
        <taxon>Dendrobium</taxon>
    </lineage>
</organism>
<comment type="caution">
    <text evidence="7">The sequence shown here is derived from an EMBL/GenBank/DDBJ whole genome shotgun (WGS) entry which is preliminary data.</text>
</comment>
<feature type="compositionally biased region" description="Basic and acidic residues" evidence="5">
    <location>
        <begin position="731"/>
        <end position="744"/>
    </location>
</feature>
<dbReference type="PANTHER" id="PTHR47718">
    <property type="entry name" value="OS01G0519700 PROTEIN"/>
    <property type="match status" value="1"/>
</dbReference>
<proteinExistence type="predicted"/>
<dbReference type="InterPro" id="IPR006564">
    <property type="entry name" value="Znf_PMZ"/>
</dbReference>
<evidence type="ECO:0000256" key="2">
    <source>
        <dbReference type="ARBA" id="ARBA00022771"/>
    </source>
</evidence>
<dbReference type="InterPro" id="IPR004330">
    <property type="entry name" value="FAR1_DNA_bnd_dom"/>
</dbReference>
<evidence type="ECO:0000259" key="6">
    <source>
        <dbReference type="PROSITE" id="PS50966"/>
    </source>
</evidence>
<keyword evidence="2 4" id="KW-0863">Zinc-finger</keyword>
<feature type="compositionally biased region" description="Polar residues" evidence="5">
    <location>
        <begin position="746"/>
        <end position="765"/>
    </location>
</feature>
<dbReference type="GO" id="GO:0008270">
    <property type="term" value="F:zinc ion binding"/>
    <property type="evidence" value="ECO:0007669"/>
    <property type="project" value="UniProtKB-KW"/>
</dbReference>
<reference evidence="7 8" key="1">
    <citation type="journal article" date="2024" name="Plant Biotechnol. J.">
        <title>Dendrobium thyrsiflorum genome and its molecular insights into genes involved in important horticultural traits.</title>
        <authorList>
            <person name="Chen B."/>
            <person name="Wang J.Y."/>
            <person name="Zheng P.J."/>
            <person name="Li K.L."/>
            <person name="Liang Y.M."/>
            <person name="Chen X.F."/>
            <person name="Zhang C."/>
            <person name="Zhao X."/>
            <person name="He X."/>
            <person name="Zhang G.Q."/>
            <person name="Liu Z.J."/>
            <person name="Xu Q."/>
        </authorList>
    </citation>
    <scope>NUCLEOTIDE SEQUENCE [LARGE SCALE GENOMIC DNA]</scope>
    <source>
        <strain evidence="7">GZMU011</strain>
    </source>
</reference>
<dbReference type="EMBL" id="JANQDX010000005">
    <property type="protein sequence ID" value="KAL0924201.1"/>
    <property type="molecule type" value="Genomic_DNA"/>
</dbReference>
<evidence type="ECO:0000313" key="8">
    <source>
        <dbReference type="Proteomes" id="UP001552299"/>
    </source>
</evidence>
<evidence type="ECO:0000256" key="3">
    <source>
        <dbReference type="ARBA" id="ARBA00022833"/>
    </source>
</evidence>
<dbReference type="SMART" id="SM00575">
    <property type="entry name" value="ZnF_PMZ"/>
    <property type="match status" value="1"/>
</dbReference>
<evidence type="ECO:0000256" key="1">
    <source>
        <dbReference type="ARBA" id="ARBA00022723"/>
    </source>
</evidence>
<protein>
    <recommendedName>
        <fullName evidence="6">SWIM-type domain-containing protein</fullName>
    </recommendedName>
</protein>
<evidence type="ECO:0000256" key="5">
    <source>
        <dbReference type="SAM" id="MobiDB-lite"/>
    </source>
</evidence>
<dbReference type="PROSITE" id="PS50966">
    <property type="entry name" value="ZF_SWIM"/>
    <property type="match status" value="1"/>
</dbReference>
<dbReference type="InterPro" id="IPR018289">
    <property type="entry name" value="MULE_transposase_dom"/>
</dbReference>
<dbReference type="Pfam" id="PF03101">
    <property type="entry name" value="FAR1"/>
    <property type="match status" value="1"/>
</dbReference>
<accession>A0ABD0VNH4</accession>
<sequence length="933" mass="106554">MESSNSYYDDGTVETGEDSVGEKENYDVSADTCSKDCASGDNAVLNSIQALAQFNVGHVNPEEPSAIAEDSMHLEPEVGMVFYSEEQAYDVYNKYAKRKGFSVRKGHLGRRKDGTVRDRVYLCSYEGTRQKHSTHNTRKPRPVFRTNCMARIEYKVNRDGVWVVNKVIKEHNHPLIRPSKAHLLRSHRRQLLATQDGQQVNQTDSSLAKSADGVSGEQDPENESPVGFLLRVQSSHLHTNRMRELDKGEMQMLLDFLGAKQLTDPSFFYGTQLDDKEQVTNIFWADARSILDYSYFGDVVLFDTTYRMSKNDLPIAQFIGVNHHKQLVVFGSALLLDETTESFVWLFRTFMAAMSGCQPKTILTDQCAAIDRAVVMTLPNSFHRLCLWHILQNAAKNLSHLYSSDSNFQKDFKFYIYECSSEEDFHSGWITLLNKYDLAGNSYLDDLFGAREKWASVYNGNTFCASMITLEWSDIMKKHFRKYFNRKLSLSKFIEQYSKSLFQYHDKELQEDFRSKQSKPVLLVDMPMLNEAAESYTRLLYRDFEAEFKGQLSCLCELIRTDEMMYMFRVSLPEKRCYGLVEFSPSNYNVNCSCKKFESTGILCMHALKVLNNNNILHLPRHYILKRWTKYANDGIMNDKFQSIIDTNANESLMLQYSRVCHKAITICLKNSCSKVALGKFERDVDKLMMEVENLLHNPALNRQTEEMDIFEGLHQDTSETRKKRRGRKNQSKDVLDKKLKGKDQPSCTSGQADISSHPSQITGQNNNASMRAMVEESTHVPPFYRETATAYCSVIPAQPSGISGCASFPPDTVLPPQESFTPSQIIFDHTIASQGANSPNLAWCATRGRASISVPMPLMQGQNSSYLSWVVPTHTVSNVGMPTRHLDPPMHTNVSNQHQSLSRKLNFDINKDNWASYEEELYSINRIQRCPC</sequence>
<evidence type="ECO:0000313" key="7">
    <source>
        <dbReference type="EMBL" id="KAL0924201.1"/>
    </source>
</evidence>
<feature type="compositionally biased region" description="Polar residues" evidence="5">
    <location>
        <begin position="193"/>
        <end position="208"/>
    </location>
</feature>
<dbReference type="AlphaFoldDB" id="A0ABD0VNH4"/>
<feature type="region of interest" description="Disordered" evidence="5">
    <location>
        <begin position="1"/>
        <end position="26"/>
    </location>
</feature>
<keyword evidence="3" id="KW-0862">Zinc</keyword>
<feature type="domain" description="SWIM-type" evidence="6">
    <location>
        <begin position="568"/>
        <end position="615"/>
    </location>
</feature>
<dbReference type="PANTHER" id="PTHR47718:SF7">
    <property type="entry name" value="PROTEIN FAR1-RELATED SEQUENCE"/>
    <property type="match status" value="1"/>
</dbReference>